<feature type="active site" description="Acyl-thioester intermediate" evidence="2">
    <location>
        <position position="246"/>
    </location>
</feature>
<evidence type="ECO:0000256" key="3">
    <source>
        <dbReference type="SAM" id="SignalP"/>
    </source>
</evidence>
<dbReference type="Proteomes" id="UP000434475">
    <property type="component" value="Unassembled WGS sequence"/>
</dbReference>
<protein>
    <submittedName>
        <fullName evidence="4">Sortase</fullName>
    </submittedName>
</protein>
<dbReference type="NCBIfam" id="TIGR01076">
    <property type="entry name" value="sortase_fam"/>
    <property type="match status" value="1"/>
</dbReference>
<keyword evidence="1" id="KW-0378">Hydrolase</keyword>
<evidence type="ECO:0000256" key="2">
    <source>
        <dbReference type="PIRSR" id="PIRSR605754-1"/>
    </source>
</evidence>
<dbReference type="InterPro" id="IPR023365">
    <property type="entry name" value="Sortase_dom-sf"/>
</dbReference>
<evidence type="ECO:0000313" key="4">
    <source>
        <dbReference type="EMBL" id="MSB20606.1"/>
    </source>
</evidence>
<dbReference type="Gene3D" id="2.40.260.10">
    <property type="entry name" value="Sortase"/>
    <property type="match status" value="1"/>
</dbReference>
<dbReference type="InterPro" id="IPR042000">
    <property type="entry name" value="Sortase_D_2"/>
</dbReference>
<reference evidence="4 5" key="1">
    <citation type="journal article" date="2019" name="Nat. Med.">
        <title>A library of human gut bacterial isolates paired with longitudinal multiomics data enables mechanistic microbiome research.</title>
        <authorList>
            <person name="Poyet M."/>
            <person name="Groussin M."/>
            <person name="Gibbons S.M."/>
            <person name="Avila-Pacheco J."/>
            <person name="Jiang X."/>
            <person name="Kearney S.M."/>
            <person name="Perrotta A.R."/>
            <person name="Berdy B."/>
            <person name="Zhao S."/>
            <person name="Lieberman T.D."/>
            <person name="Swanson P.K."/>
            <person name="Smith M."/>
            <person name="Roesemann S."/>
            <person name="Alexander J.E."/>
            <person name="Rich S.A."/>
            <person name="Livny J."/>
            <person name="Vlamakis H."/>
            <person name="Clish C."/>
            <person name="Bullock K."/>
            <person name="Deik A."/>
            <person name="Scott J."/>
            <person name="Pierce K.A."/>
            <person name="Xavier R.J."/>
            <person name="Alm E.J."/>
        </authorList>
    </citation>
    <scope>NUCLEOTIDE SEQUENCE [LARGE SCALE GENOMIC DNA]</scope>
    <source>
        <strain evidence="4 5">BIOML-A2</strain>
    </source>
</reference>
<dbReference type="AlphaFoldDB" id="A0A6I2R5Y2"/>
<sequence>MKLIRRFLNISLAGCMLLSTSTGAHAVDYSFSTESASDYYSSTSYEDAYGSQYNYGGLNVVDYQIPELEYGSFSTTQTGVMERAQLPGLQETAATTSTGGGYGVGTGTPVIADIPGINEFPTCPQPAYTSADGMKRSDGSIGTLKIPSLGINMKVWEGETNSSMRKGLGHYSSTSAWDGNVGVCGHNRGTKYVIGSIKDLETGDTITYTTIYGTRTYSVSMVKIIDSTDWSYLQATTDNRVTLTTCLANQPNKRVCVQAVQING</sequence>
<evidence type="ECO:0000256" key="1">
    <source>
        <dbReference type="ARBA" id="ARBA00022801"/>
    </source>
</evidence>
<dbReference type="Pfam" id="PF04203">
    <property type="entry name" value="Sortase"/>
    <property type="match status" value="1"/>
</dbReference>
<keyword evidence="3" id="KW-0732">Signal</keyword>
<dbReference type="EMBL" id="WKPR01000014">
    <property type="protein sequence ID" value="MSB20606.1"/>
    <property type="molecule type" value="Genomic_DNA"/>
</dbReference>
<name>A0A6I2R5Y2_FLAPL</name>
<accession>A0A6I2R5Y2</accession>
<dbReference type="InterPro" id="IPR005754">
    <property type="entry name" value="Sortase"/>
</dbReference>
<evidence type="ECO:0000313" key="5">
    <source>
        <dbReference type="Proteomes" id="UP000434475"/>
    </source>
</evidence>
<gene>
    <name evidence="4" type="ORF">GKE97_13915</name>
</gene>
<dbReference type="CDD" id="cd06166">
    <property type="entry name" value="Sortase_D_2"/>
    <property type="match status" value="1"/>
</dbReference>
<feature type="chain" id="PRO_5026020623" evidence="3">
    <location>
        <begin position="27"/>
        <end position="264"/>
    </location>
</feature>
<dbReference type="RefSeq" id="WP_347564081.1">
    <property type="nucleotide sequence ID" value="NZ_WKPR01000014.1"/>
</dbReference>
<comment type="caution">
    <text evidence="4">The sequence shown here is derived from an EMBL/GenBank/DDBJ whole genome shotgun (WGS) entry which is preliminary data.</text>
</comment>
<feature type="active site" description="Proton donor/acceptor" evidence="2">
    <location>
        <position position="186"/>
    </location>
</feature>
<dbReference type="GO" id="GO:0016787">
    <property type="term" value="F:hydrolase activity"/>
    <property type="evidence" value="ECO:0007669"/>
    <property type="project" value="UniProtKB-KW"/>
</dbReference>
<dbReference type="SUPFAM" id="SSF63817">
    <property type="entry name" value="Sortase"/>
    <property type="match status" value="1"/>
</dbReference>
<feature type="signal peptide" evidence="3">
    <location>
        <begin position="1"/>
        <end position="26"/>
    </location>
</feature>
<organism evidence="4 5">
    <name type="scientific">Flavonifractor plautii</name>
    <name type="common">Fusobacterium plautii</name>
    <dbReference type="NCBI Taxonomy" id="292800"/>
    <lineage>
        <taxon>Bacteria</taxon>
        <taxon>Bacillati</taxon>
        <taxon>Bacillota</taxon>
        <taxon>Clostridia</taxon>
        <taxon>Eubacteriales</taxon>
        <taxon>Oscillospiraceae</taxon>
        <taxon>Flavonifractor</taxon>
    </lineage>
</organism>
<proteinExistence type="predicted"/>